<evidence type="ECO:0000256" key="1">
    <source>
        <dbReference type="SAM" id="SignalP"/>
    </source>
</evidence>
<accession>A0A4Y9EPA6</accession>
<keyword evidence="1" id="KW-0732">Signal</keyword>
<dbReference type="Proteomes" id="UP000297737">
    <property type="component" value="Unassembled WGS sequence"/>
</dbReference>
<dbReference type="EMBL" id="SIHO01000002">
    <property type="protein sequence ID" value="TFU03454.1"/>
    <property type="molecule type" value="Genomic_DNA"/>
</dbReference>
<dbReference type="OrthoDB" id="9153342at2"/>
<evidence type="ECO:0000313" key="3">
    <source>
        <dbReference type="Proteomes" id="UP000297737"/>
    </source>
</evidence>
<dbReference type="AlphaFoldDB" id="A0A4Y9EPA6"/>
<keyword evidence="3" id="KW-1185">Reference proteome</keyword>
<dbReference type="RefSeq" id="WP_135246046.1">
    <property type="nucleotide sequence ID" value="NZ_SIHO01000002.1"/>
</dbReference>
<name>A0A4Y9EPA6_9SPHN</name>
<proteinExistence type="predicted"/>
<sequence>MQIKLIAAALLAATTLTFAPVSAQTAAPTTTAAASADAPLTAADLEGLRTELRSTRKQMVAETLVLTDAEATKFWPIYDKYVAELTVINDEKYALIAEYVNTFGKYDDKGATSFITRWLAVDVKVTSLRAKYVPIVGKVLPGVKTATFFQIDRRLQMLIDLKLASGLPILQLQSQAAALAK</sequence>
<evidence type="ECO:0000313" key="2">
    <source>
        <dbReference type="EMBL" id="TFU03454.1"/>
    </source>
</evidence>
<organism evidence="2 3">
    <name type="scientific">Glacieibacterium arshaanense</name>
    <dbReference type="NCBI Taxonomy" id="2511025"/>
    <lineage>
        <taxon>Bacteria</taxon>
        <taxon>Pseudomonadati</taxon>
        <taxon>Pseudomonadota</taxon>
        <taxon>Alphaproteobacteria</taxon>
        <taxon>Sphingomonadales</taxon>
        <taxon>Sphingosinicellaceae</taxon>
        <taxon>Glacieibacterium</taxon>
    </lineage>
</organism>
<feature type="chain" id="PRO_5021203982" evidence="1">
    <location>
        <begin position="24"/>
        <end position="181"/>
    </location>
</feature>
<reference evidence="2 3" key="1">
    <citation type="submission" date="2019-02" db="EMBL/GenBank/DDBJ databases">
        <title>Polymorphobacter sp. isolated from the lake at the Tibet of China.</title>
        <authorList>
            <person name="Li A."/>
        </authorList>
    </citation>
    <scope>NUCLEOTIDE SEQUENCE [LARGE SCALE GENOMIC DNA]</scope>
    <source>
        <strain evidence="2 3">DJ1R-1</strain>
    </source>
</reference>
<gene>
    <name evidence="2" type="ORF">EUV02_09800</name>
</gene>
<comment type="caution">
    <text evidence="2">The sequence shown here is derived from an EMBL/GenBank/DDBJ whole genome shotgun (WGS) entry which is preliminary data.</text>
</comment>
<protein>
    <submittedName>
        <fullName evidence="2">Uncharacterized protein</fullName>
    </submittedName>
</protein>
<feature type="signal peptide" evidence="1">
    <location>
        <begin position="1"/>
        <end position="23"/>
    </location>
</feature>